<dbReference type="SMART" id="SM00028">
    <property type="entry name" value="TPR"/>
    <property type="match status" value="1"/>
</dbReference>
<keyword evidence="5" id="KW-1185">Reference proteome</keyword>
<dbReference type="InterPro" id="IPR039663">
    <property type="entry name" value="AIP/AIPL1/TTC9"/>
</dbReference>
<keyword evidence="2 3" id="KW-0802">TPR repeat</keyword>
<name>A0AAF1AKI2_DAUCS</name>
<dbReference type="Pfam" id="PF00515">
    <property type="entry name" value="TPR_1"/>
    <property type="match status" value="1"/>
</dbReference>
<evidence type="ECO:0000256" key="1">
    <source>
        <dbReference type="ARBA" id="ARBA00022737"/>
    </source>
</evidence>
<dbReference type="EMBL" id="CP093343">
    <property type="protein sequence ID" value="WOG85978.1"/>
    <property type="molecule type" value="Genomic_DNA"/>
</dbReference>
<proteinExistence type="predicted"/>
<organism evidence="4 5">
    <name type="scientific">Daucus carota subsp. sativus</name>
    <name type="common">Carrot</name>
    <dbReference type="NCBI Taxonomy" id="79200"/>
    <lineage>
        <taxon>Eukaryota</taxon>
        <taxon>Viridiplantae</taxon>
        <taxon>Streptophyta</taxon>
        <taxon>Embryophyta</taxon>
        <taxon>Tracheophyta</taxon>
        <taxon>Spermatophyta</taxon>
        <taxon>Magnoliopsida</taxon>
        <taxon>eudicotyledons</taxon>
        <taxon>Gunneridae</taxon>
        <taxon>Pentapetalae</taxon>
        <taxon>asterids</taxon>
        <taxon>campanulids</taxon>
        <taxon>Apiales</taxon>
        <taxon>Apiaceae</taxon>
        <taxon>Apioideae</taxon>
        <taxon>Scandiceae</taxon>
        <taxon>Daucinae</taxon>
        <taxon>Daucus</taxon>
        <taxon>Daucus sect. Daucus</taxon>
    </lineage>
</organism>
<feature type="repeat" description="TPR" evidence="3">
    <location>
        <begin position="36"/>
        <end position="69"/>
    </location>
</feature>
<reference evidence="4" key="1">
    <citation type="journal article" date="2016" name="Nat. Genet.">
        <title>A high-quality carrot genome assembly provides new insights into carotenoid accumulation and asterid genome evolution.</title>
        <authorList>
            <person name="Iorizzo M."/>
            <person name="Ellison S."/>
            <person name="Senalik D."/>
            <person name="Zeng P."/>
            <person name="Satapoomin P."/>
            <person name="Huang J."/>
            <person name="Bowman M."/>
            <person name="Iovene M."/>
            <person name="Sanseverino W."/>
            <person name="Cavagnaro P."/>
            <person name="Yildiz M."/>
            <person name="Macko-Podgorni A."/>
            <person name="Moranska E."/>
            <person name="Grzebelus E."/>
            <person name="Grzebelus D."/>
            <person name="Ashrafi H."/>
            <person name="Zheng Z."/>
            <person name="Cheng S."/>
            <person name="Spooner D."/>
            <person name="Van Deynze A."/>
            <person name="Simon P."/>
        </authorList>
    </citation>
    <scope>NUCLEOTIDE SEQUENCE</scope>
    <source>
        <tissue evidence="4">Leaf</tissue>
    </source>
</reference>
<gene>
    <name evidence="4" type="ORF">DCAR_0105171</name>
</gene>
<dbReference type="AlphaFoldDB" id="A0AAF1AKI2"/>
<evidence type="ECO:0000313" key="5">
    <source>
        <dbReference type="Proteomes" id="UP000077755"/>
    </source>
</evidence>
<accession>A0AAF1AKI2</accession>
<evidence type="ECO:0000256" key="2">
    <source>
        <dbReference type="ARBA" id="ARBA00022803"/>
    </source>
</evidence>
<keyword evidence="1" id="KW-0677">Repeat</keyword>
<sequence>MVAVFPIAYSTQNLQTQGYKIEKLCTKVLEIDSKNVKALYRRAQAYINLVDLDLAEFDIKKALEIDPANRDVKLEYKVLKEKVKEINKKDAQFYGNMFAKLNKLEPFDTEKTAPKEEEPMSVDSKA</sequence>
<evidence type="ECO:0000256" key="3">
    <source>
        <dbReference type="PROSITE-ProRule" id="PRU00339"/>
    </source>
</evidence>
<dbReference type="InterPro" id="IPR011990">
    <property type="entry name" value="TPR-like_helical_dom_sf"/>
</dbReference>
<dbReference type="PANTHER" id="PTHR11242:SF16">
    <property type="entry name" value="ISOMERASE, PUTATIVE-RELATED"/>
    <property type="match status" value="1"/>
</dbReference>
<dbReference type="InterPro" id="IPR019734">
    <property type="entry name" value="TPR_rpt"/>
</dbReference>
<dbReference type="Gene3D" id="1.25.40.10">
    <property type="entry name" value="Tetratricopeptide repeat domain"/>
    <property type="match status" value="1"/>
</dbReference>
<dbReference type="PANTHER" id="PTHR11242">
    <property type="entry name" value="ARYL HYDROCARBON RECEPTOR INTERACTING PROTEIN RELATED"/>
    <property type="match status" value="1"/>
</dbReference>
<evidence type="ECO:0000313" key="4">
    <source>
        <dbReference type="EMBL" id="WOG85978.1"/>
    </source>
</evidence>
<dbReference type="Proteomes" id="UP000077755">
    <property type="component" value="Chromosome 1"/>
</dbReference>
<dbReference type="PROSITE" id="PS50005">
    <property type="entry name" value="TPR"/>
    <property type="match status" value="1"/>
</dbReference>
<reference evidence="4" key="2">
    <citation type="submission" date="2022-03" db="EMBL/GenBank/DDBJ databases">
        <title>Draft title - Genomic analysis of global carrot germplasm unveils the trajectory of domestication and the origin of high carotenoid orange carrot.</title>
        <authorList>
            <person name="Iorizzo M."/>
            <person name="Ellison S."/>
            <person name="Senalik D."/>
            <person name="Macko-Podgorni A."/>
            <person name="Grzebelus D."/>
            <person name="Bostan H."/>
            <person name="Rolling W."/>
            <person name="Curaba J."/>
            <person name="Simon P."/>
        </authorList>
    </citation>
    <scope>NUCLEOTIDE SEQUENCE</scope>
    <source>
        <tissue evidence="4">Leaf</tissue>
    </source>
</reference>
<dbReference type="KEGG" id="dcr:108225380"/>
<protein>
    <submittedName>
        <fullName evidence="4">Uncharacterized protein</fullName>
    </submittedName>
</protein>
<dbReference type="SUPFAM" id="SSF48452">
    <property type="entry name" value="TPR-like"/>
    <property type="match status" value="1"/>
</dbReference>